<sequence>MKRGHLGSIGPGNKGIMKPIAIAPGSLVLSAKSSSGDQTDTCDDYIHCRLGIKSGSSMSTPNVAGASGLILQWFKSVKWIDSVDIDGPTLRALIINSCTLPGEATTPDLNFGHGFVDVSRALPLEGEFGVQMTPQKEKPRIKEDGRNTFKSLSLILIQCCMKAHQFHSQET</sequence>
<dbReference type="PANTHER" id="PTHR43399:SF4">
    <property type="entry name" value="CELL WALL-ASSOCIATED PROTEASE"/>
    <property type="match status" value="1"/>
</dbReference>
<gene>
    <name evidence="4" type="ORF">M9Y10_037730</name>
</gene>
<dbReference type="PANTHER" id="PTHR43399">
    <property type="entry name" value="SUBTILISIN-RELATED"/>
    <property type="match status" value="1"/>
</dbReference>
<comment type="caution">
    <text evidence="2">Lacks conserved residue(s) required for the propagation of feature annotation.</text>
</comment>
<keyword evidence="5" id="KW-1185">Reference proteome</keyword>
<dbReference type="PROSITE" id="PS51892">
    <property type="entry name" value="SUBTILASE"/>
    <property type="match status" value="1"/>
</dbReference>
<evidence type="ECO:0000256" key="2">
    <source>
        <dbReference type="PROSITE-ProRule" id="PRU01240"/>
    </source>
</evidence>
<feature type="domain" description="Peptidase S8/S53" evidence="3">
    <location>
        <begin position="9"/>
        <end position="114"/>
    </location>
</feature>
<evidence type="ECO:0000313" key="5">
    <source>
        <dbReference type="Proteomes" id="UP001470230"/>
    </source>
</evidence>
<reference evidence="4 5" key="1">
    <citation type="submission" date="2024-04" db="EMBL/GenBank/DDBJ databases">
        <title>Tritrichomonas musculus Genome.</title>
        <authorList>
            <person name="Alves-Ferreira E."/>
            <person name="Grigg M."/>
            <person name="Lorenzi H."/>
            <person name="Galac M."/>
        </authorList>
    </citation>
    <scope>NUCLEOTIDE SEQUENCE [LARGE SCALE GENOMIC DNA]</scope>
    <source>
        <strain evidence="4 5">EAF2021</strain>
    </source>
</reference>
<dbReference type="InterPro" id="IPR036852">
    <property type="entry name" value="Peptidase_S8/S53_dom_sf"/>
</dbReference>
<evidence type="ECO:0000256" key="1">
    <source>
        <dbReference type="ARBA" id="ARBA00011073"/>
    </source>
</evidence>
<proteinExistence type="inferred from homology"/>
<comment type="caution">
    <text evidence="4">The sequence shown here is derived from an EMBL/GenBank/DDBJ whole genome shotgun (WGS) entry which is preliminary data.</text>
</comment>
<comment type="similarity">
    <text evidence="1 2">Belongs to the peptidase S8 family.</text>
</comment>
<dbReference type="InterPro" id="IPR000209">
    <property type="entry name" value="Peptidase_S8/S53_dom"/>
</dbReference>
<dbReference type="EMBL" id="JAPFFF010000065">
    <property type="protein sequence ID" value="KAK8836471.1"/>
    <property type="molecule type" value="Genomic_DNA"/>
</dbReference>
<name>A0ABR2GRE3_9EUKA</name>
<dbReference type="InterPro" id="IPR051048">
    <property type="entry name" value="Peptidase_S8/S53_subtilisin"/>
</dbReference>
<dbReference type="Gene3D" id="3.40.50.200">
    <property type="entry name" value="Peptidase S8/S53 domain"/>
    <property type="match status" value="1"/>
</dbReference>
<dbReference type="SUPFAM" id="SSF52743">
    <property type="entry name" value="Subtilisin-like"/>
    <property type="match status" value="1"/>
</dbReference>
<dbReference type="Pfam" id="PF00082">
    <property type="entry name" value="Peptidase_S8"/>
    <property type="match status" value="1"/>
</dbReference>
<protein>
    <recommendedName>
        <fullName evidence="3">Peptidase S8/S53 domain-containing protein</fullName>
    </recommendedName>
</protein>
<organism evidence="4 5">
    <name type="scientific">Tritrichomonas musculus</name>
    <dbReference type="NCBI Taxonomy" id="1915356"/>
    <lineage>
        <taxon>Eukaryota</taxon>
        <taxon>Metamonada</taxon>
        <taxon>Parabasalia</taxon>
        <taxon>Tritrichomonadida</taxon>
        <taxon>Tritrichomonadidae</taxon>
        <taxon>Tritrichomonas</taxon>
    </lineage>
</organism>
<accession>A0ABR2GRE3</accession>
<dbReference type="Proteomes" id="UP001470230">
    <property type="component" value="Unassembled WGS sequence"/>
</dbReference>
<evidence type="ECO:0000259" key="3">
    <source>
        <dbReference type="Pfam" id="PF00082"/>
    </source>
</evidence>
<evidence type="ECO:0000313" key="4">
    <source>
        <dbReference type="EMBL" id="KAK8836471.1"/>
    </source>
</evidence>